<dbReference type="PANTHER" id="PTHR33355">
    <property type="entry name" value="WALL-ASSOCIATED RECEPTOR KINASE CARBOXY-TERMINAL PROTEIN-RELATED"/>
    <property type="match status" value="1"/>
</dbReference>
<dbReference type="AlphaFoldDB" id="A0A2R6Q798"/>
<keyword evidence="1" id="KW-1133">Transmembrane helix</keyword>
<reference evidence="3 4" key="1">
    <citation type="submission" date="2017-07" db="EMBL/GenBank/DDBJ databases">
        <title>An improved, manually edited Actinidia chinensis var. chinensis (kiwifruit) genome highlights the challenges associated with draft genomes and gene prediction in plants.</title>
        <authorList>
            <person name="Pilkington S."/>
            <person name="Crowhurst R."/>
            <person name="Hilario E."/>
            <person name="Nardozza S."/>
            <person name="Fraser L."/>
            <person name="Peng Y."/>
            <person name="Gunaseelan K."/>
            <person name="Simpson R."/>
            <person name="Tahir J."/>
            <person name="Deroles S."/>
            <person name="Templeton K."/>
            <person name="Luo Z."/>
            <person name="Davy M."/>
            <person name="Cheng C."/>
            <person name="Mcneilage M."/>
            <person name="Scaglione D."/>
            <person name="Liu Y."/>
            <person name="Zhang Q."/>
            <person name="Datson P."/>
            <person name="De Silva N."/>
            <person name="Gardiner S."/>
            <person name="Bassett H."/>
            <person name="Chagne D."/>
            <person name="Mccallum J."/>
            <person name="Dzierzon H."/>
            <person name="Deng C."/>
            <person name="Wang Y.-Y."/>
            <person name="Barron N."/>
            <person name="Manako K."/>
            <person name="Bowen J."/>
            <person name="Foster T."/>
            <person name="Erridge Z."/>
            <person name="Tiffin H."/>
            <person name="Waite C."/>
            <person name="Davies K."/>
            <person name="Grierson E."/>
            <person name="Laing W."/>
            <person name="Kirk R."/>
            <person name="Chen X."/>
            <person name="Wood M."/>
            <person name="Montefiori M."/>
            <person name="Brummell D."/>
            <person name="Schwinn K."/>
            <person name="Catanach A."/>
            <person name="Fullerton C."/>
            <person name="Li D."/>
            <person name="Meiyalaghan S."/>
            <person name="Nieuwenhuizen N."/>
            <person name="Read N."/>
            <person name="Prakash R."/>
            <person name="Hunter D."/>
            <person name="Zhang H."/>
            <person name="Mckenzie M."/>
            <person name="Knabel M."/>
            <person name="Harris A."/>
            <person name="Allan A."/>
            <person name="Chen A."/>
            <person name="Janssen B."/>
            <person name="Plunkett B."/>
            <person name="Dwamena C."/>
            <person name="Voogd C."/>
            <person name="Leif D."/>
            <person name="Lafferty D."/>
            <person name="Souleyre E."/>
            <person name="Varkonyi-Gasic E."/>
            <person name="Gambi F."/>
            <person name="Hanley J."/>
            <person name="Yao J.-L."/>
            <person name="Cheung J."/>
            <person name="David K."/>
            <person name="Warren B."/>
            <person name="Marsh K."/>
            <person name="Snowden K."/>
            <person name="Lin-Wang K."/>
            <person name="Brian L."/>
            <person name="Martinez-Sanchez M."/>
            <person name="Wang M."/>
            <person name="Ileperuma N."/>
            <person name="Macnee N."/>
            <person name="Campin R."/>
            <person name="Mcatee P."/>
            <person name="Drummond R."/>
            <person name="Espley R."/>
            <person name="Ireland H."/>
            <person name="Wu R."/>
            <person name="Atkinson R."/>
            <person name="Karunairetnam S."/>
            <person name="Bulley S."/>
            <person name="Chunkath S."/>
            <person name="Hanley Z."/>
            <person name="Storey R."/>
            <person name="Thrimawithana A."/>
            <person name="Thomson S."/>
            <person name="David C."/>
            <person name="Testolin R."/>
        </authorList>
    </citation>
    <scope>NUCLEOTIDE SEQUENCE [LARGE SCALE GENOMIC DNA]</scope>
    <source>
        <strain evidence="4">cv. Red5</strain>
        <tissue evidence="3">Young leaf</tissue>
    </source>
</reference>
<sequence>MQILKKLVYLHLLILLTLNFSLSSIAHHQTPNFCGKIRLQEPFFHQNATNKPSPLNQMVLCKSQKLYFRSSLGLFLISSIDYASKLLTISHHSSCSSSSFNFLSPSLLYAGFPSPPPPNSLALFGCSSNNHAHKIVRNCSILNSCKAYKVLRDQNFEKASSCLLVNDLEKLDMGFHPKDLNCSRYTQVYRNKKSSVVDNLEGYELGTRISFDVPDHVPNICNECEKPHGNCGIGLRCICHQKECKDKVISNSVTIDSSGNIIFSLLFSFIFVVVFVKG</sequence>
<feature type="transmembrane region" description="Helical" evidence="1">
    <location>
        <begin position="257"/>
        <end position="276"/>
    </location>
</feature>
<gene>
    <name evidence="3" type="ORF">CEY00_Acc21530</name>
</gene>
<reference evidence="4" key="2">
    <citation type="journal article" date="2018" name="BMC Genomics">
        <title>A manually annotated Actinidia chinensis var. chinensis (kiwifruit) genome highlights the challenges associated with draft genomes and gene prediction in plants.</title>
        <authorList>
            <person name="Pilkington S.M."/>
            <person name="Crowhurst R."/>
            <person name="Hilario E."/>
            <person name="Nardozza S."/>
            <person name="Fraser L."/>
            <person name="Peng Y."/>
            <person name="Gunaseelan K."/>
            <person name="Simpson R."/>
            <person name="Tahir J."/>
            <person name="Deroles S.C."/>
            <person name="Templeton K."/>
            <person name="Luo Z."/>
            <person name="Davy M."/>
            <person name="Cheng C."/>
            <person name="McNeilage M."/>
            <person name="Scaglione D."/>
            <person name="Liu Y."/>
            <person name="Zhang Q."/>
            <person name="Datson P."/>
            <person name="De Silva N."/>
            <person name="Gardiner S.E."/>
            <person name="Bassett H."/>
            <person name="Chagne D."/>
            <person name="McCallum J."/>
            <person name="Dzierzon H."/>
            <person name="Deng C."/>
            <person name="Wang Y.Y."/>
            <person name="Barron L."/>
            <person name="Manako K."/>
            <person name="Bowen J."/>
            <person name="Foster T.M."/>
            <person name="Erridge Z.A."/>
            <person name="Tiffin H."/>
            <person name="Waite C.N."/>
            <person name="Davies K.M."/>
            <person name="Grierson E.P."/>
            <person name="Laing W.A."/>
            <person name="Kirk R."/>
            <person name="Chen X."/>
            <person name="Wood M."/>
            <person name="Montefiori M."/>
            <person name="Brummell D.A."/>
            <person name="Schwinn K.E."/>
            <person name="Catanach A."/>
            <person name="Fullerton C."/>
            <person name="Li D."/>
            <person name="Meiyalaghan S."/>
            <person name="Nieuwenhuizen N."/>
            <person name="Read N."/>
            <person name="Prakash R."/>
            <person name="Hunter D."/>
            <person name="Zhang H."/>
            <person name="McKenzie M."/>
            <person name="Knabel M."/>
            <person name="Harris A."/>
            <person name="Allan A.C."/>
            <person name="Gleave A."/>
            <person name="Chen A."/>
            <person name="Janssen B.J."/>
            <person name="Plunkett B."/>
            <person name="Ampomah-Dwamena C."/>
            <person name="Voogd C."/>
            <person name="Leif D."/>
            <person name="Lafferty D."/>
            <person name="Souleyre E.J.F."/>
            <person name="Varkonyi-Gasic E."/>
            <person name="Gambi F."/>
            <person name="Hanley J."/>
            <person name="Yao J.L."/>
            <person name="Cheung J."/>
            <person name="David K.M."/>
            <person name="Warren B."/>
            <person name="Marsh K."/>
            <person name="Snowden K.C."/>
            <person name="Lin-Wang K."/>
            <person name="Brian L."/>
            <person name="Martinez-Sanchez M."/>
            <person name="Wang M."/>
            <person name="Ileperuma N."/>
            <person name="Macnee N."/>
            <person name="Campin R."/>
            <person name="McAtee P."/>
            <person name="Drummond R.S.M."/>
            <person name="Espley R.V."/>
            <person name="Ireland H.S."/>
            <person name="Wu R."/>
            <person name="Atkinson R.G."/>
            <person name="Karunairetnam S."/>
            <person name="Bulley S."/>
            <person name="Chunkath S."/>
            <person name="Hanley Z."/>
            <person name="Storey R."/>
            <person name="Thrimawithana A.H."/>
            <person name="Thomson S."/>
            <person name="David C."/>
            <person name="Testolin R."/>
            <person name="Huang H."/>
            <person name="Hellens R.P."/>
            <person name="Schaffer R.J."/>
        </authorList>
    </citation>
    <scope>NUCLEOTIDE SEQUENCE [LARGE SCALE GENOMIC DNA]</scope>
    <source>
        <strain evidence="4">cv. Red5</strain>
    </source>
</reference>
<dbReference type="EMBL" id="NKQK01000019">
    <property type="protein sequence ID" value="PSS03147.1"/>
    <property type="molecule type" value="Genomic_DNA"/>
</dbReference>
<dbReference type="Proteomes" id="UP000241394">
    <property type="component" value="Chromosome LG19"/>
</dbReference>
<feature type="signal peptide" evidence="2">
    <location>
        <begin position="1"/>
        <end position="26"/>
    </location>
</feature>
<protein>
    <submittedName>
        <fullName evidence="3">Tetratricopeptide repeat protein like</fullName>
    </submittedName>
</protein>
<keyword evidence="1" id="KW-0472">Membrane</keyword>
<keyword evidence="1" id="KW-0812">Transmembrane</keyword>
<keyword evidence="4" id="KW-1185">Reference proteome</keyword>
<proteinExistence type="predicted"/>
<dbReference type="OMA" id="DHIPNIC"/>
<keyword evidence="2" id="KW-0732">Signal</keyword>
<name>A0A2R6Q798_ACTCC</name>
<evidence type="ECO:0000313" key="4">
    <source>
        <dbReference type="Proteomes" id="UP000241394"/>
    </source>
</evidence>
<comment type="caution">
    <text evidence="3">The sequence shown here is derived from an EMBL/GenBank/DDBJ whole genome shotgun (WGS) entry which is preliminary data.</text>
</comment>
<dbReference type="OrthoDB" id="1870516at2759"/>
<feature type="chain" id="PRO_5015331312" evidence="2">
    <location>
        <begin position="27"/>
        <end position="278"/>
    </location>
</feature>
<dbReference type="PANTHER" id="PTHR33355:SF11">
    <property type="entry name" value="WALL-ASSOCIATED RECEPTOR KINASE GALACTURONAN-BINDING DOMAIN-CONTAINING PROTEIN"/>
    <property type="match status" value="1"/>
</dbReference>
<organism evidence="3 4">
    <name type="scientific">Actinidia chinensis var. chinensis</name>
    <name type="common">Chinese soft-hair kiwi</name>
    <dbReference type="NCBI Taxonomy" id="1590841"/>
    <lineage>
        <taxon>Eukaryota</taxon>
        <taxon>Viridiplantae</taxon>
        <taxon>Streptophyta</taxon>
        <taxon>Embryophyta</taxon>
        <taxon>Tracheophyta</taxon>
        <taxon>Spermatophyta</taxon>
        <taxon>Magnoliopsida</taxon>
        <taxon>eudicotyledons</taxon>
        <taxon>Gunneridae</taxon>
        <taxon>Pentapetalae</taxon>
        <taxon>asterids</taxon>
        <taxon>Ericales</taxon>
        <taxon>Actinidiaceae</taxon>
        <taxon>Actinidia</taxon>
    </lineage>
</organism>
<dbReference type="Gramene" id="PSS03147">
    <property type="protein sequence ID" value="PSS03147"/>
    <property type="gene ID" value="CEY00_Acc21530"/>
</dbReference>
<evidence type="ECO:0000313" key="3">
    <source>
        <dbReference type="EMBL" id="PSS03147.1"/>
    </source>
</evidence>
<evidence type="ECO:0000256" key="1">
    <source>
        <dbReference type="SAM" id="Phobius"/>
    </source>
</evidence>
<dbReference type="InParanoid" id="A0A2R6Q798"/>
<evidence type="ECO:0000256" key="2">
    <source>
        <dbReference type="SAM" id="SignalP"/>
    </source>
</evidence>
<accession>A0A2R6Q798</accession>